<dbReference type="InterPro" id="IPR008250">
    <property type="entry name" value="ATPase_P-typ_transduc_dom_A_sf"/>
</dbReference>
<evidence type="ECO:0000259" key="2">
    <source>
        <dbReference type="Pfam" id="PF00122"/>
    </source>
</evidence>
<dbReference type="InterPro" id="IPR059000">
    <property type="entry name" value="ATPase_P-type_domA"/>
</dbReference>
<dbReference type="Proteomes" id="UP000554482">
    <property type="component" value="Unassembled WGS sequence"/>
</dbReference>
<dbReference type="PANTHER" id="PTHR24093">
    <property type="entry name" value="CATION TRANSPORTING ATPASE"/>
    <property type="match status" value="1"/>
</dbReference>
<reference evidence="3 4" key="1">
    <citation type="submission" date="2020-06" db="EMBL/GenBank/DDBJ databases">
        <title>Transcriptomic and genomic resources for Thalictrum thalictroides and T. hernandezii: Facilitating candidate gene discovery in an emerging model plant lineage.</title>
        <authorList>
            <person name="Arias T."/>
            <person name="Riano-Pachon D.M."/>
            <person name="Di Stilio V.S."/>
        </authorList>
    </citation>
    <scope>NUCLEOTIDE SEQUENCE [LARGE SCALE GENOMIC DNA]</scope>
    <source>
        <strain evidence="4">cv. WT478/WT964</strain>
        <tissue evidence="3">Leaves</tissue>
    </source>
</reference>
<evidence type="ECO:0000256" key="1">
    <source>
        <dbReference type="ARBA" id="ARBA00022842"/>
    </source>
</evidence>
<dbReference type="Gene3D" id="2.70.150.10">
    <property type="entry name" value="Calcium-transporting ATPase, cytoplasmic transduction domain A"/>
    <property type="match status" value="1"/>
</dbReference>
<proteinExistence type="predicted"/>
<dbReference type="AlphaFoldDB" id="A0A7J6VKK8"/>
<protein>
    <submittedName>
        <fullName evidence="3">Calcium-transporting atpase</fullName>
    </submittedName>
</protein>
<name>A0A7J6VKK8_THATH</name>
<dbReference type="SUPFAM" id="SSF81665">
    <property type="entry name" value="Calcium ATPase, transmembrane domain M"/>
    <property type="match status" value="1"/>
</dbReference>
<dbReference type="PANTHER" id="PTHR24093:SF434">
    <property type="entry name" value="CALCIUM-TRANSPORTING ATPASE 13, PLASMA MEMBRANE-TYPE-RELATED"/>
    <property type="match status" value="1"/>
</dbReference>
<sequence>MDQFNFSYDQLKSFIEIVKRKNLDRLNQLGGVKGLAMTLQTHVEHGIHGDTQEILRRQTVFGANTYKKPPAKVSAVSNYRQSKQFNKLSNANNNIPVDVVRYGRRQKISIFDIVVGDIVYLSIGDQIPADGLFSDGQSLQVDESRMIGESEHVEVDGSKNPFLFSGAKVVDGYAHMVVTFVGKNTSWGEMMSSISRDNNERTPLQARLDKLTSSID</sequence>
<comment type="caution">
    <text evidence="3">The sequence shown here is derived from an EMBL/GenBank/DDBJ whole genome shotgun (WGS) entry which is preliminary data.</text>
</comment>
<dbReference type="Pfam" id="PF00122">
    <property type="entry name" value="E1-E2_ATPase"/>
    <property type="match status" value="1"/>
</dbReference>
<evidence type="ECO:0000313" key="3">
    <source>
        <dbReference type="EMBL" id="KAF5185659.1"/>
    </source>
</evidence>
<dbReference type="SUPFAM" id="SSF81653">
    <property type="entry name" value="Calcium ATPase, transduction domain A"/>
    <property type="match status" value="1"/>
</dbReference>
<dbReference type="GO" id="GO:0005388">
    <property type="term" value="F:P-type calcium transporter activity"/>
    <property type="evidence" value="ECO:0007669"/>
    <property type="project" value="TreeGrafter"/>
</dbReference>
<dbReference type="EMBL" id="JABWDY010030387">
    <property type="protein sequence ID" value="KAF5185659.1"/>
    <property type="molecule type" value="Genomic_DNA"/>
</dbReference>
<dbReference type="FunFam" id="2.70.150.10:FF:000006">
    <property type="entry name" value="Calcium-transporting ATPase"/>
    <property type="match status" value="1"/>
</dbReference>
<evidence type="ECO:0000313" key="4">
    <source>
        <dbReference type="Proteomes" id="UP000554482"/>
    </source>
</evidence>
<keyword evidence="1" id="KW-0460">Magnesium</keyword>
<dbReference type="InterPro" id="IPR023298">
    <property type="entry name" value="ATPase_P-typ_TM_dom_sf"/>
</dbReference>
<dbReference type="OrthoDB" id="3352408at2759"/>
<accession>A0A7J6VKK8</accession>
<feature type="domain" description="P-type ATPase A" evidence="2">
    <location>
        <begin position="96"/>
        <end position="194"/>
    </location>
</feature>
<keyword evidence="4" id="KW-1185">Reference proteome</keyword>
<organism evidence="3 4">
    <name type="scientific">Thalictrum thalictroides</name>
    <name type="common">Rue-anemone</name>
    <name type="synonym">Anemone thalictroides</name>
    <dbReference type="NCBI Taxonomy" id="46969"/>
    <lineage>
        <taxon>Eukaryota</taxon>
        <taxon>Viridiplantae</taxon>
        <taxon>Streptophyta</taxon>
        <taxon>Embryophyta</taxon>
        <taxon>Tracheophyta</taxon>
        <taxon>Spermatophyta</taxon>
        <taxon>Magnoliopsida</taxon>
        <taxon>Ranunculales</taxon>
        <taxon>Ranunculaceae</taxon>
        <taxon>Thalictroideae</taxon>
        <taxon>Thalictrum</taxon>
    </lineage>
</organism>
<gene>
    <name evidence="3" type="ORF">FRX31_024754</name>
</gene>
<dbReference type="GO" id="GO:0005886">
    <property type="term" value="C:plasma membrane"/>
    <property type="evidence" value="ECO:0007669"/>
    <property type="project" value="TreeGrafter"/>
</dbReference>